<protein>
    <submittedName>
        <fullName evidence="2">Uncharacterized protein</fullName>
    </submittedName>
</protein>
<proteinExistence type="predicted"/>
<dbReference type="PANTHER" id="PTHR14091:SF0">
    <property type="entry name" value="PERIODIC TRYPTOPHAN PROTEIN 1 HOMOLOG"/>
    <property type="match status" value="1"/>
</dbReference>
<dbReference type="OrthoDB" id="270624at2759"/>
<evidence type="ECO:0000313" key="3">
    <source>
        <dbReference type="Proteomes" id="UP000728032"/>
    </source>
</evidence>
<accession>A0A7R9MQY7</accession>
<organism evidence="2">
    <name type="scientific">Oppiella nova</name>
    <dbReference type="NCBI Taxonomy" id="334625"/>
    <lineage>
        <taxon>Eukaryota</taxon>
        <taxon>Metazoa</taxon>
        <taxon>Ecdysozoa</taxon>
        <taxon>Arthropoda</taxon>
        <taxon>Chelicerata</taxon>
        <taxon>Arachnida</taxon>
        <taxon>Acari</taxon>
        <taxon>Acariformes</taxon>
        <taxon>Sarcoptiformes</taxon>
        <taxon>Oribatida</taxon>
        <taxon>Brachypylina</taxon>
        <taxon>Oppioidea</taxon>
        <taxon>Oppiidae</taxon>
        <taxon>Oppiella</taxon>
    </lineage>
</organism>
<feature type="compositionally biased region" description="Acidic residues" evidence="1">
    <location>
        <begin position="58"/>
        <end position="69"/>
    </location>
</feature>
<feature type="non-terminal residue" evidence="2">
    <location>
        <position position="1"/>
    </location>
</feature>
<dbReference type="Proteomes" id="UP000728032">
    <property type="component" value="Unassembled WGS sequence"/>
</dbReference>
<dbReference type="PANTHER" id="PTHR14091">
    <property type="entry name" value="PERIODIC TRYPTOPHAN PROTEIN 1"/>
    <property type="match status" value="1"/>
</dbReference>
<dbReference type="GO" id="GO:0006364">
    <property type="term" value="P:rRNA processing"/>
    <property type="evidence" value="ECO:0007669"/>
    <property type="project" value="InterPro"/>
</dbReference>
<dbReference type="GO" id="GO:0005634">
    <property type="term" value="C:nucleus"/>
    <property type="evidence" value="ECO:0007669"/>
    <property type="project" value="TreeGrafter"/>
</dbReference>
<dbReference type="InterPro" id="IPR044285">
    <property type="entry name" value="PWP1"/>
</dbReference>
<reference evidence="2" key="1">
    <citation type="submission" date="2020-11" db="EMBL/GenBank/DDBJ databases">
        <authorList>
            <person name="Tran Van P."/>
        </authorList>
    </citation>
    <scope>NUCLEOTIDE SEQUENCE</scope>
</reference>
<name>A0A7R9MQY7_9ACAR</name>
<keyword evidence="3" id="KW-1185">Reference proteome</keyword>
<dbReference type="EMBL" id="OC952295">
    <property type="protein sequence ID" value="CAD7664303.1"/>
    <property type="molecule type" value="Genomic_DNA"/>
</dbReference>
<dbReference type="EMBL" id="CAJPVJ010037470">
    <property type="protein sequence ID" value="CAG2181440.1"/>
    <property type="molecule type" value="Genomic_DNA"/>
</dbReference>
<dbReference type="AlphaFoldDB" id="A0A7R9MQY7"/>
<feature type="region of interest" description="Disordered" evidence="1">
    <location>
        <begin position="37"/>
        <end position="88"/>
    </location>
</feature>
<evidence type="ECO:0000256" key="1">
    <source>
        <dbReference type="SAM" id="MobiDB-lite"/>
    </source>
</evidence>
<evidence type="ECO:0000313" key="2">
    <source>
        <dbReference type="EMBL" id="CAD7664303.1"/>
    </source>
</evidence>
<gene>
    <name evidence="2" type="ORF">ONB1V03_LOCUS20861</name>
</gene>
<sequence length="113" mass="12930">MSKINFISCVYWIKRGVTKEVPNKVELTKEDLKRIIDEHKQHLPSDEQNDDQMSVSSEEGEENNENDDNIVEKYDLDNYDDDSEGELGTNSLSALASLTVFADNNDDPYIQND</sequence>